<dbReference type="GO" id="GO:0009024">
    <property type="term" value="F:tagatose-6-phosphate kinase activity"/>
    <property type="evidence" value="ECO:0007669"/>
    <property type="project" value="UniProtKB-EC"/>
</dbReference>
<dbReference type="PIRSF" id="PIRSF000535">
    <property type="entry name" value="1PFK/6PFK/LacC"/>
    <property type="match status" value="1"/>
</dbReference>
<dbReference type="GO" id="GO:0016052">
    <property type="term" value="P:carbohydrate catabolic process"/>
    <property type="evidence" value="ECO:0007669"/>
    <property type="project" value="UniProtKB-ARBA"/>
</dbReference>
<dbReference type="FunFam" id="3.40.1190.20:FF:000001">
    <property type="entry name" value="Phosphofructokinase"/>
    <property type="match status" value="1"/>
</dbReference>
<dbReference type="SUPFAM" id="SSF53613">
    <property type="entry name" value="Ribokinase-like"/>
    <property type="match status" value="1"/>
</dbReference>
<protein>
    <recommendedName>
        <fullName evidence="7">Tagatose-6-phosphate kinase</fullName>
        <ecNumber evidence="7">2.7.1.144</ecNumber>
    </recommendedName>
</protein>
<dbReference type="AlphaFoldDB" id="A0A1H3DQB8"/>
<dbReference type="CDD" id="cd01164">
    <property type="entry name" value="FruK_PfkB_like"/>
    <property type="match status" value="1"/>
</dbReference>
<gene>
    <name evidence="10" type="ORF">SAMN05660923_02730</name>
</gene>
<sequence>MIYTVTLNPAIDKTVVIDEYQRGKVNRSINTRKDVGGKGINVSKVLKVLGIDSVCTGILGNENSNFFLNYLESLNIKSDFYLVSGENRTNIKIVEKKHRTVTDINDKGFIVTHEELKKFIDYFLSLVDERDLVVLSGSLPEGIKDSIYGDLINLLKGKSVKVILDADNNSLIEGVEAIPYAIKPNVYELKGLVDIDEKNIGSIVKAGRDLINKGIEKVLISSGREGAVYVTAKNIYFSEGLEVPIESTVGAGDAMVAGMAYGIENGLSDYEVFKLAIACGTAKVMTAGTEIPDIERIKEITSKIIVKPL</sequence>
<keyword evidence="5 7" id="KW-0067">ATP-binding</keyword>
<evidence type="ECO:0000256" key="5">
    <source>
        <dbReference type="ARBA" id="ARBA00022840"/>
    </source>
</evidence>
<comment type="similarity">
    <text evidence="7">Belongs to the carbohydrate kinase PfkB family. LacC subfamily.</text>
</comment>
<keyword evidence="7" id="KW-0423">Lactose metabolism</keyword>
<comment type="catalytic activity">
    <reaction evidence="7">
        <text>D-tagatofuranose 6-phosphate + ATP = D-tagatofuranose 1,6-bisphosphate + ADP + H(+)</text>
        <dbReference type="Rhea" id="RHEA:12420"/>
        <dbReference type="ChEBI" id="CHEBI:15378"/>
        <dbReference type="ChEBI" id="CHEBI:30616"/>
        <dbReference type="ChEBI" id="CHEBI:58694"/>
        <dbReference type="ChEBI" id="CHEBI:58695"/>
        <dbReference type="ChEBI" id="CHEBI:456216"/>
        <dbReference type="EC" id="2.7.1.144"/>
    </reaction>
</comment>
<evidence type="ECO:0000256" key="7">
    <source>
        <dbReference type="PIRNR" id="PIRNR000535"/>
    </source>
</evidence>
<dbReference type="RefSeq" id="WP_093754594.1">
    <property type="nucleotide sequence ID" value="NZ_FNNG01000016.1"/>
</dbReference>
<evidence type="ECO:0000259" key="9">
    <source>
        <dbReference type="Pfam" id="PF00294"/>
    </source>
</evidence>
<evidence type="ECO:0000256" key="6">
    <source>
        <dbReference type="ARBA" id="ARBA00047745"/>
    </source>
</evidence>
<dbReference type="NCBIfam" id="TIGR03828">
    <property type="entry name" value="pfkB"/>
    <property type="match status" value="1"/>
</dbReference>
<dbReference type="EC" id="2.7.1.144" evidence="7"/>
<comment type="function">
    <text evidence="8">Catalyzes the ATP-dependent phosphorylation of fructose-l-phosphate to fructose-l,6-bisphosphate.</text>
</comment>
<dbReference type="GO" id="GO:0005829">
    <property type="term" value="C:cytosol"/>
    <property type="evidence" value="ECO:0007669"/>
    <property type="project" value="TreeGrafter"/>
</dbReference>
<dbReference type="NCBIfam" id="TIGR03168">
    <property type="entry name" value="1-PFK"/>
    <property type="match status" value="1"/>
</dbReference>
<dbReference type="GO" id="GO:2001059">
    <property type="term" value="P:D-tagatose 6-phosphate catabolic process"/>
    <property type="evidence" value="ECO:0007669"/>
    <property type="project" value="UniProtKB-UniPathway"/>
</dbReference>
<name>A0A1H3DQB8_9FIRM</name>
<dbReference type="GO" id="GO:0044281">
    <property type="term" value="P:small molecule metabolic process"/>
    <property type="evidence" value="ECO:0007669"/>
    <property type="project" value="UniProtKB-ARBA"/>
</dbReference>
<dbReference type="OrthoDB" id="9801219at2"/>
<dbReference type="PANTHER" id="PTHR46566:SF1">
    <property type="entry name" value="1-PHOSPHOFRUCTOKINASE"/>
    <property type="match status" value="1"/>
</dbReference>
<evidence type="ECO:0000256" key="8">
    <source>
        <dbReference type="RuleBase" id="RU369061"/>
    </source>
</evidence>
<dbReference type="Proteomes" id="UP000198828">
    <property type="component" value="Unassembled WGS sequence"/>
</dbReference>
<accession>A0A1H3DQB8</accession>
<keyword evidence="11" id="KW-1185">Reference proteome</keyword>
<comment type="catalytic activity">
    <reaction evidence="6 8">
        <text>beta-D-fructose 1-phosphate + ATP = beta-D-fructose 1,6-bisphosphate + ADP + H(+)</text>
        <dbReference type="Rhea" id="RHEA:14213"/>
        <dbReference type="ChEBI" id="CHEBI:15378"/>
        <dbReference type="ChEBI" id="CHEBI:30616"/>
        <dbReference type="ChEBI" id="CHEBI:32966"/>
        <dbReference type="ChEBI" id="CHEBI:138881"/>
        <dbReference type="ChEBI" id="CHEBI:456216"/>
        <dbReference type="EC" id="2.7.1.56"/>
    </reaction>
</comment>
<dbReference type="EMBL" id="FNNG01000016">
    <property type="protein sequence ID" value="SDX68537.1"/>
    <property type="molecule type" value="Genomic_DNA"/>
</dbReference>
<dbReference type="InterPro" id="IPR017583">
    <property type="entry name" value="Tagatose/fructose_Pkinase"/>
</dbReference>
<keyword evidence="2 7" id="KW-0808">Transferase</keyword>
<dbReference type="PROSITE" id="PS00584">
    <property type="entry name" value="PFKB_KINASES_2"/>
    <property type="match status" value="1"/>
</dbReference>
<dbReference type="GO" id="GO:0005988">
    <property type="term" value="P:lactose metabolic process"/>
    <property type="evidence" value="ECO:0007669"/>
    <property type="project" value="UniProtKB-KW"/>
</dbReference>
<proteinExistence type="inferred from homology"/>
<keyword evidence="4 8" id="KW-0418">Kinase</keyword>
<dbReference type="Gene3D" id="3.40.1190.20">
    <property type="match status" value="1"/>
</dbReference>
<evidence type="ECO:0000313" key="11">
    <source>
        <dbReference type="Proteomes" id="UP000198828"/>
    </source>
</evidence>
<dbReference type="GO" id="GO:0008662">
    <property type="term" value="F:1-phosphofructokinase activity"/>
    <property type="evidence" value="ECO:0007669"/>
    <property type="project" value="UniProtKB-UniRule"/>
</dbReference>
<evidence type="ECO:0000256" key="2">
    <source>
        <dbReference type="ARBA" id="ARBA00022679"/>
    </source>
</evidence>
<dbReference type="InterPro" id="IPR029056">
    <property type="entry name" value="Ribokinase-like"/>
</dbReference>
<dbReference type="PANTHER" id="PTHR46566">
    <property type="entry name" value="1-PHOSPHOFRUCTOKINASE-RELATED"/>
    <property type="match status" value="1"/>
</dbReference>
<organism evidence="10 11">
    <name type="scientific">Tepidimicrobium xylanilyticum</name>
    <dbReference type="NCBI Taxonomy" id="1123352"/>
    <lineage>
        <taxon>Bacteria</taxon>
        <taxon>Bacillati</taxon>
        <taxon>Bacillota</taxon>
        <taxon>Tissierellia</taxon>
        <taxon>Tissierellales</taxon>
        <taxon>Tepidimicrobiaceae</taxon>
        <taxon>Tepidimicrobium</taxon>
    </lineage>
</organism>
<dbReference type="GO" id="GO:0005524">
    <property type="term" value="F:ATP binding"/>
    <property type="evidence" value="ECO:0007669"/>
    <property type="project" value="UniProtKB-UniRule"/>
</dbReference>
<evidence type="ECO:0000256" key="4">
    <source>
        <dbReference type="ARBA" id="ARBA00022777"/>
    </source>
</evidence>
<evidence type="ECO:0000313" key="10">
    <source>
        <dbReference type="EMBL" id="SDX68537.1"/>
    </source>
</evidence>
<dbReference type="Pfam" id="PF00294">
    <property type="entry name" value="PfkB"/>
    <property type="match status" value="1"/>
</dbReference>
<reference evidence="10 11" key="1">
    <citation type="submission" date="2016-10" db="EMBL/GenBank/DDBJ databases">
        <authorList>
            <person name="de Groot N.N."/>
        </authorList>
    </citation>
    <scope>NUCLEOTIDE SEQUENCE [LARGE SCALE GENOMIC DNA]</scope>
    <source>
        <strain evidence="10 11">DSM 23310</strain>
    </source>
</reference>
<keyword evidence="3 7" id="KW-0547">Nucleotide-binding</keyword>
<comment type="pathway">
    <text evidence="7">Carbohydrate metabolism; D-tagatose 6-phosphate degradation; D-glyceraldehyde 3-phosphate and glycerone phosphate from D-tagatose 6-phosphate: step 1/2.</text>
</comment>
<evidence type="ECO:0000256" key="3">
    <source>
        <dbReference type="ARBA" id="ARBA00022741"/>
    </source>
</evidence>
<dbReference type="PROSITE" id="PS00583">
    <property type="entry name" value="PFKB_KINASES_1"/>
    <property type="match status" value="1"/>
</dbReference>
<dbReference type="InterPro" id="IPR002173">
    <property type="entry name" value="Carboh/pur_kinase_PfkB_CS"/>
</dbReference>
<comment type="similarity">
    <text evidence="1">Belongs to the carbohydrate kinase pfkB family.</text>
</comment>
<dbReference type="InterPro" id="IPR011611">
    <property type="entry name" value="PfkB_dom"/>
</dbReference>
<dbReference type="UniPathway" id="UPA00704">
    <property type="reaction ID" value="UER00715"/>
</dbReference>
<feature type="domain" description="Carbohydrate kinase PfkB" evidence="9">
    <location>
        <begin position="7"/>
        <end position="292"/>
    </location>
</feature>
<evidence type="ECO:0000256" key="1">
    <source>
        <dbReference type="ARBA" id="ARBA00005380"/>
    </source>
</evidence>
<dbReference type="InterPro" id="IPR022463">
    <property type="entry name" value="1-PFruKinase"/>
</dbReference>